<dbReference type="EC" id="5.2.1.8" evidence="9"/>
<accession>J0RXD9</accession>
<dbReference type="GO" id="GO:0042026">
    <property type="term" value="P:protein refolding"/>
    <property type="evidence" value="ECO:0007669"/>
    <property type="project" value="UniProtKB-ARBA"/>
</dbReference>
<evidence type="ECO:0000256" key="5">
    <source>
        <dbReference type="ARBA" id="ARBA00023110"/>
    </source>
</evidence>
<evidence type="ECO:0000313" key="11">
    <source>
        <dbReference type="EMBL" id="EJG06206.1"/>
    </source>
</evidence>
<dbReference type="STRING" id="28892.Metli_0233"/>
<evidence type="ECO:0000256" key="2">
    <source>
        <dbReference type="ARBA" id="ARBA00004496"/>
    </source>
</evidence>
<dbReference type="Gene3D" id="3.10.50.40">
    <property type="match status" value="1"/>
</dbReference>
<keyword evidence="7 8" id="KW-0413">Isomerase</keyword>
<comment type="similarity">
    <text evidence="3 9">Belongs to the FKBP-type PPIase family.</text>
</comment>
<gene>
    <name evidence="11" type="ORF">Metli_0233</name>
</gene>
<name>J0RXD9_9EURY</name>
<dbReference type="InterPro" id="IPR001179">
    <property type="entry name" value="PPIase_FKBP_dom"/>
</dbReference>
<dbReference type="HOGENOM" id="CLU_098197_2_1_2"/>
<dbReference type="GO" id="GO:0005737">
    <property type="term" value="C:cytoplasm"/>
    <property type="evidence" value="ECO:0007669"/>
    <property type="project" value="UniProtKB-SubCell"/>
</dbReference>
<keyword evidence="4" id="KW-0963">Cytoplasm</keyword>
<reference evidence="11 12" key="1">
    <citation type="submission" date="2011-08" db="EMBL/GenBank/DDBJ databases">
        <title>The complete genome of Methanofollis liminatans DSM 4140.</title>
        <authorList>
            <consortium name="US DOE Joint Genome Institute (JGI-PGF)"/>
            <person name="Lucas S."/>
            <person name="Han J."/>
            <person name="Lapidus A."/>
            <person name="Bruce D."/>
            <person name="Goodwin L."/>
            <person name="Pitluck S."/>
            <person name="Peters L."/>
            <person name="Kyrpides N."/>
            <person name="Mavromatis K."/>
            <person name="Ivanova N."/>
            <person name="Mikhailova N."/>
            <person name="Lu M."/>
            <person name="Detter J.C."/>
            <person name="Tapia R."/>
            <person name="Han C."/>
            <person name="Land M."/>
            <person name="Hauser L."/>
            <person name="Markowitz V."/>
            <person name="Cheng J.-F."/>
            <person name="Hugenholtz P."/>
            <person name="Woyke T."/>
            <person name="Wu D."/>
            <person name="Spring S."/>
            <person name="Schuler E."/>
            <person name="Brambilla E."/>
            <person name="Klenk H.-P."/>
            <person name="Eisen J.A."/>
        </authorList>
    </citation>
    <scope>NUCLEOTIDE SEQUENCE [LARGE SCALE GENOMIC DNA]</scope>
    <source>
        <strain evidence="11 12">DSM 4140</strain>
    </source>
</reference>
<dbReference type="PROSITE" id="PS50059">
    <property type="entry name" value="FKBP_PPIASE"/>
    <property type="match status" value="1"/>
</dbReference>
<comment type="catalytic activity">
    <reaction evidence="1 8 9">
        <text>[protein]-peptidylproline (omega=180) = [protein]-peptidylproline (omega=0)</text>
        <dbReference type="Rhea" id="RHEA:16237"/>
        <dbReference type="Rhea" id="RHEA-COMP:10747"/>
        <dbReference type="Rhea" id="RHEA-COMP:10748"/>
        <dbReference type="ChEBI" id="CHEBI:83833"/>
        <dbReference type="ChEBI" id="CHEBI:83834"/>
        <dbReference type="EC" id="5.2.1.8"/>
    </reaction>
</comment>
<sequence>MGMTKATQDSTVLLHYTGTLEDGTEFDSSRGGDPLQFTVGGGEVIPGFEEAVVGMAPGETKTFTIPADEAYGPRRDDLVMQVARDQFPPEIDFAVGQQYPVEVNEGQVVLVTVAALDSETVTLDANHPLAGKDLTFAVEVVTVE</sequence>
<evidence type="ECO:0000256" key="9">
    <source>
        <dbReference type="RuleBase" id="RU003915"/>
    </source>
</evidence>
<dbReference type="AlphaFoldDB" id="J0RXD9"/>
<keyword evidence="12" id="KW-1185">Reference proteome</keyword>
<dbReference type="Proteomes" id="UP000005095">
    <property type="component" value="Chromosome"/>
</dbReference>
<proteinExistence type="inferred from homology"/>
<organism evidence="11 12">
    <name type="scientific">Methanofollis liminatans DSM 4140</name>
    <dbReference type="NCBI Taxonomy" id="28892"/>
    <lineage>
        <taxon>Archaea</taxon>
        <taxon>Methanobacteriati</taxon>
        <taxon>Methanobacteriota</taxon>
        <taxon>Stenosarchaea group</taxon>
        <taxon>Methanomicrobia</taxon>
        <taxon>Methanomicrobiales</taxon>
        <taxon>Methanomicrobiaceae</taxon>
        <taxon>Methanofollis</taxon>
    </lineage>
</organism>
<dbReference type="InterPro" id="IPR046357">
    <property type="entry name" value="PPIase_dom_sf"/>
</dbReference>
<evidence type="ECO:0000256" key="7">
    <source>
        <dbReference type="ARBA" id="ARBA00023235"/>
    </source>
</evidence>
<evidence type="ECO:0000259" key="10">
    <source>
        <dbReference type="PROSITE" id="PS50059"/>
    </source>
</evidence>
<dbReference type="PANTHER" id="PTHR47861">
    <property type="entry name" value="FKBP-TYPE PEPTIDYL-PROLYL CIS-TRANS ISOMERASE SLYD"/>
    <property type="match status" value="1"/>
</dbReference>
<feature type="domain" description="PPIase FKBP-type" evidence="10">
    <location>
        <begin position="9"/>
        <end position="89"/>
    </location>
</feature>
<evidence type="ECO:0000256" key="3">
    <source>
        <dbReference type="ARBA" id="ARBA00006577"/>
    </source>
</evidence>
<keyword evidence="6" id="KW-0143">Chaperone</keyword>
<protein>
    <recommendedName>
        <fullName evidence="9">Peptidyl-prolyl cis-trans isomerase</fullName>
        <ecNumber evidence="9">5.2.1.8</ecNumber>
    </recommendedName>
</protein>
<dbReference type="PANTHER" id="PTHR47861:SF3">
    <property type="entry name" value="FKBP-TYPE PEPTIDYL-PROLYL CIS-TRANS ISOMERASE SLYD"/>
    <property type="match status" value="1"/>
</dbReference>
<comment type="subcellular location">
    <subcellularLocation>
        <location evidence="2">Cytoplasm</location>
    </subcellularLocation>
</comment>
<evidence type="ECO:0000256" key="4">
    <source>
        <dbReference type="ARBA" id="ARBA00022490"/>
    </source>
</evidence>
<evidence type="ECO:0000256" key="6">
    <source>
        <dbReference type="ARBA" id="ARBA00023186"/>
    </source>
</evidence>
<evidence type="ECO:0000256" key="8">
    <source>
        <dbReference type="PROSITE-ProRule" id="PRU00277"/>
    </source>
</evidence>
<dbReference type="PATRIC" id="fig|28892.9.peg.251"/>
<evidence type="ECO:0000313" key="12">
    <source>
        <dbReference type="Proteomes" id="UP000005095"/>
    </source>
</evidence>
<dbReference type="Pfam" id="PF00254">
    <property type="entry name" value="FKBP_C"/>
    <property type="match status" value="1"/>
</dbReference>
<dbReference type="EMBL" id="CM001555">
    <property type="protein sequence ID" value="EJG06206.1"/>
    <property type="molecule type" value="Genomic_DNA"/>
</dbReference>
<keyword evidence="5 8" id="KW-0697">Rotamase</keyword>
<dbReference type="GO" id="GO:0003755">
    <property type="term" value="F:peptidyl-prolyl cis-trans isomerase activity"/>
    <property type="evidence" value="ECO:0007669"/>
    <property type="project" value="UniProtKB-UniRule"/>
</dbReference>
<dbReference type="SUPFAM" id="SSF54534">
    <property type="entry name" value="FKBP-like"/>
    <property type="match status" value="1"/>
</dbReference>
<evidence type="ECO:0000256" key="1">
    <source>
        <dbReference type="ARBA" id="ARBA00000971"/>
    </source>
</evidence>